<dbReference type="Gene3D" id="3.90.76.10">
    <property type="entry name" value="Dipeptide-binding Protein, Domain 1"/>
    <property type="match status" value="1"/>
</dbReference>
<evidence type="ECO:0000313" key="7">
    <source>
        <dbReference type="EMBL" id="GGA44245.1"/>
    </source>
</evidence>
<reference evidence="8" key="1">
    <citation type="journal article" date="2019" name="Int. J. Syst. Evol. Microbiol.">
        <title>The Global Catalogue of Microorganisms (GCM) 10K type strain sequencing project: providing services to taxonomists for standard genome sequencing and annotation.</title>
        <authorList>
            <consortium name="The Broad Institute Genomics Platform"/>
            <consortium name="The Broad Institute Genome Sequencing Center for Infectious Disease"/>
            <person name="Wu L."/>
            <person name="Ma J."/>
        </authorList>
    </citation>
    <scope>NUCLEOTIDE SEQUENCE [LARGE SCALE GENOMIC DNA]</scope>
    <source>
        <strain evidence="8">CGMCC 1.12404</strain>
    </source>
</reference>
<dbReference type="PANTHER" id="PTHR30290">
    <property type="entry name" value="PERIPLASMIC BINDING COMPONENT OF ABC TRANSPORTER"/>
    <property type="match status" value="1"/>
</dbReference>
<organism evidence="7 8">
    <name type="scientific">Kroppenstedtia guangzhouensis</name>
    <dbReference type="NCBI Taxonomy" id="1274356"/>
    <lineage>
        <taxon>Bacteria</taxon>
        <taxon>Bacillati</taxon>
        <taxon>Bacillota</taxon>
        <taxon>Bacilli</taxon>
        <taxon>Bacillales</taxon>
        <taxon>Thermoactinomycetaceae</taxon>
        <taxon>Kroppenstedtia</taxon>
    </lineage>
</organism>
<dbReference type="Proteomes" id="UP000617979">
    <property type="component" value="Unassembled WGS sequence"/>
</dbReference>
<evidence type="ECO:0000259" key="6">
    <source>
        <dbReference type="Pfam" id="PF00496"/>
    </source>
</evidence>
<sequence>MGKKFNVALALLLVASLALTACGGVDQSQGGSSGKQVLNLTETQEPPGLDSSKTTDTVSFSVLNNVMEGLYRLDKNNEPVEGMAESVDISKDKKTYTFKLRDAKWSDGEPVKAQDFEYSWKRALDPKTKSEYAYMLYPIKGAEAYNSKKGKADDVGVKALDDKTLEVKLEQPIPYFLGLTAFATFNPLRQDIVEEHGEKYATEPDKMVYNGPFVLSEWNHNKDFQYKKNDNYWDKKTVKLDEINVSIVKDMNQKMNLYSTGKVDFTSLGEDYVDKYQGKPDVYQHNEATNFYLQFNTNNEFLDNAKIRKAISMAIDRKTLTDKISKNGSVPAGALVPPAVQGPEGKSFRDLAGKEYIKHDPKEAKKLLEEGMKEAGIKKIPKLELLGYDSSGAKKDQEFIKEQLNKNLGIDVDLRPMSFDQKLKLESAGDFQISYAGWGADYNDPMTFLDLWVTGGSFNRGDWSNKEYDKLIKKSKTNPDFDERIKDLVKAEELLMEEAAIAPLYYRSQLFLRQTYVKDLYTHPFGADFSYKWAHIEGK</sequence>
<dbReference type="PROSITE" id="PS51257">
    <property type="entry name" value="PROKAR_LIPOPROTEIN"/>
    <property type="match status" value="1"/>
</dbReference>
<dbReference type="SUPFAM" id="SSF53850">
    <property type="entry name" value="Periplasmic binding protein-like II"/>
    <property type="match status" value="1"/>
</dbReference>
<name>A0ABQ1GIG1_9BACL</name>
<comment type="caution">
    <text evidence="7">The sequence shown here is derived from an EMBL/GenBank/DDBJ whole genome shotgun (WGS) entry which is preliminary data.</text>
</comment>
<proteinExistence type="inferred from homology"/>
<dbReference type="Gene3D" id="3.40.190.10">
    <property type="entry name" value="Periplasmic binding protein-like II"/>
    <property type="match status" value="1"/>
</dbReference>
<feature type="domain" description="Solute-binding protein family 5" evidence="6">
    <location>
        <begin position="78"/>
        <end position="457"/>
    </location>
</feature>
<evidence type="ECO:0000256" key="2">
    <source>
        <dbReference type="ARBA" id="ARBA00005695"/>
    </source>
</evidence>
<dbReference type="Pfam" id="PF00496">
    <property type="entry name" value="SBP_bac_5"/>
    <property type="match status" value="1"/>
</dbReference>
<dbReference type="InterPro" id="IPR030678">
    <property type="entry name" value="Peptide/Ni-bd"/>
</dbReference>
<keyword evidence="4 5" id="KW-0732">Signal</keyword>
<dbReference type="CDD" id="cd08504">
    <property type="entry name" value="PBP2_OppA"/>
    <property type="match status" value="1"/>
</dbReference>
<dbReference type="InterPro" id="IPR000914">
    <property type="entry name" value="SBP_5_dom"/>
</dbReference>
<dbReference type="PIRSF" id="PIRSF002741">
    <property type="entry name" value="MppA"/>
    <property type="match status" value="1"/>
</dbReference>
<evidence type="ECO:0000256" key="1">
    <source>
        <dbReference type="ARBA" id="ARBA00004196"/>
    </source>
</evidence>
<keyword evidence="8" id="KW-1185">Reference proteome</keyword>
<gene>
    <name evidence="7" type="primary">oppA</name>
    <name evidence="7" type="ORF">GCM10007416_16750</name>
</gene>
<evidence type="ECO:0000256" key="5">
    <source>
        <dbReference type="SAM" id="SignalP"/>
    </source>
</evidence>
<dbReference type="RefSeq" id="WP_188431799.1">
    <property type="nucleotide sequence ID" value="NZ_BMEX01000004.1"/>
</dbReference>
<dbReference type="PANTHER" id="PTHR30290:SF10">
    <property type="entry name" value="PERIPLASMIC OLIGOPEPTIDE-BINDING PROTEIN-RELATED"/>
    <property type="match status" value="1"/>
</dbReference>
<feature type="chain" id="PRO_5045746937" evidence="5">
    <location>
        <begin position="21"/>
        <end position="539"/>
    </location>
</feature>
<accession>A0ABQ1GIG1</accession>
<dbReference type="InterPro" id="IPR039424">
    <property type="entry name" value="SBP_5"/>
</dbReference>
<protein>
    <submittedName>
        <fullName evidence="7">Peptide ABC transporter substrate-binding protein</fullName>
    </submittedName>
</protein>
<comment type="subcellular location">
    <subcellularLocation>
        <location evidence="1">Cell envelope</location>
    </subcellularLocation>
</comment>
<evidence type="ECO:0000256" key="4">
    <source>
        <dbReference type="ARBA" id="ARBA00022729"/>
    </source>
</evidence>
<dbReference type="Gene3D" id="3.10.105.10">
    <property type="entry name" value="Dipeptide-binding Protein, Domain 3"/>
    <property type="match status" value="1"/>
</dbReference>
<keyword evidence="3" id="KW-0813">Transport</keyword>
<evidence type="ECO:0000313" key="8">
    <source>
        <dbReference type="Proteomes" id="UP000617979"/>
    </source>
</evidence>
<comment type="similarity">
    <text evidence="2">Belongs to the bacterial solute-binding protein 5 family.</text>
</comment>
<dbReference type="EMBL" id="BMEX01000004">
    <property type="protein sequence ID" value="GGA44245.1"/>
    <property type="molecule type" value="Genomic_DNA"/>
</dbReference>
<feature type="signal peptide" evidence="5">
    <location>
        <begin position="1"/>
        <end position="20"/>
    </location>
</feature>
<evidence type="ECO:0000256" key="3">
    <source>
        <dbReference type="ARBA" id="ARBA00022448"/>
    </source>
</evidence>